<dbReference type="RefSeq" id="WP_186911006.1">
    <property type="nucleotide sequence ID" value="NZ_JACOFV010000002.1"/>
</dbReference>
<proteinExistence type="predicted"/>
<evidence type="ECO:0000256" key="1">
    <source>
        <dbReference type="SAM" id="SignalP"/>
    </source>
</evidence>
<sequence>MSQIIVLLLLGMFFSHAHADGVNLKFCYEDDSVYPWITGTNEGLVISEIHMIEKEVDMQFELIRLPWKRCQNEVKEGRIHAAIAASFNKDRAKWGSYPVDTKGGLNKELSLFTDSFFIYRRTDSAVRWQNHRFENLNQKNVGVQLGYSAGKDLEELGYQVTYLPTSEDLVAVLKSHSLEVIVLQNYEAQRLITLNPDLEKIMVKEAEPVKVAEQFLLFNTSFYNANASLVQTIWEAAAKVRKSKAFKDERAVYLKEK</sequence>
<feature type="chain" id="PRO_5037643163" evidence="1">
    <location>
        <begin position="20"/>
        <end position="257"/>
    </location>
</feature>
<protein>
    <submittedName>
        <fullName evidence="2">Transporter substrate-binding domain-containing protein</fullName>
    </submittedName>
</protein>
<evidence type="ECO:0000313" key="3">
    <source>
        <dbReference type="Proteomes" id="UP000634011"/>
    </source>
</evidence>
<keyword evidence="3" id="KW-1185">Reference proteome</keyword>
<dbReference type="Proteomes" id="UP000634011">
    <property type="component" value="Unassembled WGS sequence"/>
</dbReference>
<dbReference type="SUPFAM" id="SSF53850">
    <property type="entry name" value="Periplasmic binding protein-like II"/>
    <property type="match status" value="1"/>
</dbReference>
<organism evidence="2 3">
    <name type="scientific">Undibacterium jejuense</name>
    <dbReference type="NCBI Taxonomy" id="1344949"/>
    <lineage>
        <taxon>Bacteria</taxon>
        <taxon>Pseudomonadati</taxon>
        <taxon>Pseudomonadota</taxon>
        <taxon>Betaproteobacteria</taxon>
        <taxon>Burkholderiales</taxon>
        <taxon>Oxalobacteraceae</taxon>
        <taxon>Undibacterium</taxon>
    </lineage>
</organism>
<reference evidence="2" key="1">
    <citation type="submission" date="2020-08" db="EMBL/GenBank/DDBJ databases">
        <title>Novel species isolated from subtropical streams in China.</title>
        <authorList>
            <person name="Lu H."/>
        </authorList>
    </citation>
    <scope>NUCLEOTIDE SEQUENCE</scope>
    <source>
        <strain evidence="2">KACC 12607</strain>
    </source>
</reference>
<comment type="caution">
    <text evidence="2">The sequence shown here is derived from an EMBL/GenBank/DDBJ whole genome shotgun (WGS) entry which is preliminary data.</text>
</comment>
<dbReference type="Gene3D" id="3.40.190.10">
    <property type="entry name" value="Periplasmic binding protein-like II"/>
    <property type="match status" value="2"/>
</dbReference>
<keyword evidence="1" id="KW-0732">Signal</keyword>
<name>A0A923KNC7_9BURK</name>
<dbReference type="EMBL" id="JACOFV010000002">
    <property type="protein sequence ID" value="MBC3861059.1"/>
    <property type="molecule type" value="Genomic_DNA"/>
</dbReference>
<gene>
    <name evidence="2" type="ORF">H8K32_03020</name>
</gene>
<feature type="signal peptide" evidence="1">
    <location>
        <begin position="1"/>
        <end position="19"/>
    </location>
</feature>
<accession>A0A923KNC7</accession>
<dbReference type="AlphaFoldDB" id="A0A923KNC7"/>
<evidence type="ECO:0000313" key="2">
    <source>
        <dbReference type="EMBL" id="MBC3861059.1"/>
    </source>
</evidence>